<dbReference type="AlphaFoldDB" id="A0A067QY34"/>
<evidence type="ECO:0000256" key="4">
    <source>
        <dbReference type="ARBA" id="ARBA00023128"/>
    </source>
</evidence>
<organism evidence="8 9">
    <name type="scientific">Zootermopsis nevadensis</name>
    <name type="common">Dampwood termite</name>
    <dbReference type="NCBI Taxonomy" id="136037"/>
    <lineage>
        <taxon>Eukaryota</taxon>
        <taxon>Metazoa</taxon>
        <taxon>Ecdysozoa</taxon>
        <taxon>Arthropoda</taxon>
        <taxon>Hexapoda</taxon>
        <taxon>Insecta</taxon>
        <taxon>Pterygota</taxon>
        <taxon>Neoptera</taxon>
        <taxon>Polyneoptera</taxon>
        <taxon>Dictyoptera</taxon>
        <taxon>Blattodea</taxon>
        <taxon>Blattoidea</taxon>
        <taxon>Termitoidae</taxon>
        <taxon>Termopsidae</taxon>
        <taxon>Zootermopsis</taxon>
    </lineage>
</organism>
<dbReference type="FunCoup" id="A0A067QY34">
    <property type="interactions" value="1371"/>
</dbReference>
<dbReference type="CDD" id="cd00432">
    <property type="entry name" value="Ribosomal_L18_L5e"/>
    <property type="match status" value="1"/>
</dbReference>
<protein>
    <recommendedName>
        <fullName evidence="6">Large ribosomal subunit protein uL18m</fullName>
    </recommendedName>
    <alternativeName>
        <fullName evidence="7">39S ribosomal protein L18, mitochondrial</fullName>
    </alternativeName>
</protein>
<sequence>MNMVSITSLLAQKAGSSYTTSPLIALASIATSVVTNKVGPTFYNRNPRNLERLRIAWRPTGYHLEVPGREFWHKLLLEQSPHHVTAKIVHYSGLEVVTASTKEWAVKKFLYSTKDTSAFMNLARVFAQRCLESGISEVCCDLKPYPGGKVESFLFCMEEGGMTLAEPPRFKPHRPWHVDRPEKPWEVTE</sequence>
<evidence type="ECO:0000256" key="5">
    <source>
        <dbReference type="ARBA" id="ARBA00023274"/>
    </source>
</evidence>
<dbReference type="Proteomes" id="UP000027135">
    <property type="component" value="Unassembled WGS sequence"/>
</dbReference>
<evidence type="ECO:0000313" key="8">
    <source>
        <dbReference type="EMBL" id="KDR09758.1"/>
    </source>
</evidence>
<keyword evidence="3 8" id="KW-0689">Ribosomal protein</keyword>
<dbReference type="InterPro" id="IPR005484">
    <property type="entry name" value="Ribosomal_uL18_bac/plant/anim"/>
</dbReference>
<name>A0A067QY34_ZOONE</name>
<dbReference type="PANTHER" id="PTHR12899:SF3">
    <property type="entry name" value="LARGE RIBOSOMAL SUBUNIT PROTEIN UL18M"/>
    <property type="match status" value="1"/>
</dbReference>
<dbReference type="SUPFAM" id="SSF53137">
    <property type="entry name" value="Translational machinery components"/>
    <property type="match status" value="1"/>
</dbReference>
<dbReference type="STRING" id="136037.A0A067QY34"/>
<evidence type="ECO:0000313" key="9">
    <source>
        <dbReference type="Proteomes" id="UP000027135"/>
    </source>
</evidence>
<dbReference type="InParanoid" id="A0A067QY34"/>
<accession>A0A067QY34</accession>
<comment type="similarity">
    <text evidence="2">Belongs to the universal ribosomal protein uL18 family.</text>
</comment>
<dbReference type="FunFam" id="3.30.420.80:FF:000005">
    <property type="entry name" value="39S ribosomal protein L18, mitochondrial"/>
    <property type="match status" value="1"/>
</dbReference>
<dbReference type="GO" id="GO:0008097">
    <property type="term" value="F:5S rRNA binding"/>
    <property type="evidence" value="ECO:0007669"/>
    <property type="project" value="TreeGrafter"/>
</dbReference>
<dbReference type="PANTHER" id="PTHR12899">
    <property type="entry name" value="39S RIBOSOMAL PROTEIN L18, MITOCHONDRIAL"/>
    <property type="match status" value="1"/>
</dbReference>
<dbReference type="InterPro" id="IPR057268">
    <property type="entry name" value="Ribosomal_L18"/>
</dbReference>
<dbReference type="InterPro" id="IPR036967">
    <property type="entry name" value="Ribosomal_uS11_sf"/>
</dbReference>
<keyword evidence="4" id="KW-0496">Mitochondrion</keyword>
<dbReference type="GO" id="GO:1990904">
    <property type="term" value="C:ribonucleoprotein complex"/>
    <property type="evidence" value="ECO:0007669"/>
    <property type="project" value="UniProtKB-KW"/>
</dbReference>
<proteinExistence type="inferred from homology"/>
<evidence type="ECO:0000256" key="6">
    <source>
        <dbReference type="ARBA" id="ARBA00069051"/>
    </source>
</evidence>
<dbReference type="OMA" id="TSEWAIK"/>
<keyword evidence="9" id="KW-1185">Reference proteome</keyword>
<comment type="subcellular location">
    <subcellularLocation>
        <location evidence="1">Mitochondrion</location>
    </subcellularLocation>
</comment>
<dbReference type="eggNOG" id="KOG3333">
    <property type="taxonomic scope" value="Eukaryota"/>
</dbReference>
<reference evidence="8 9" key="1">
    <citation type="journal article" date="2014" name="Nat. Commun.">
        <title>Molecular traces of alternative social organization in a termite genome.</title>
        <authorList>
            <person name="Terrapon N."/>
            <person name="Li C."/>
            <person name="Robertson H.M."/>
            <person name="Ji L."/>
            <person name="Meng X."/>
            <person name="Booth W."/>
            <person name="Chen Z."/>
            <person name="Childers C.P."/>
            <person name="Glastad K.M."/>
            <person name="Gokhale K."/>
            <person name="Gowin J."/>
            <person name="Gronenberg W."/>
            <person name="Hermansen R.A."/>
            <person name="Hu H."/>
            <person name="Hunt B.G."/>
            <person name="Huylmans A.K."/>
            <person name="Khalil S.M."/>
            <person name="Mitchell R.D."/>
            <person name="Munoz-Torres M.C."/>
            <person name="Mustard J.A."/>
            <person name="Pan H."/>
            <person name="Reese J.T."/>
            <person name="Scharf M.E."/>
            <person name="Sun F."/>
            <person name="Vogel H."/>
            <person name="Xiao J."/>
            <person name="Yang W."/>
            <person name="Yang Z."/>
            <person name="Yang Z."/>
            <person name="Zhou J."/>
            <person name="Zhu J."/>
            <person name="Brent C.S."/>
            <person name="Elsik C.G."/>
            <person name="Goodisman M.A."/>
            <person name="Liberles D.A."/>
            <person name="Roe R.M."/>
            <person name="Vargo E.L."/>
            <person name="Vilcinskas A."/>
            <person name="Wang J."/>
            <person name="Bornberg-Bauer E."/>
            <person name="Korb J."/>
            <person name="Zhang G."/>
            <person name="Liebig J."/>
        </authorList>
    </citation>
    <scope>NUCLEOTIDE SEQUENCE [LARGE SCALE GENOMIC DNA]</scope>
    <source>
        <tissue evidence="8">Whole organism</tissue>
    </source>
</reference>
<dbReference type="GO" id="GO:0005743">
    <property type="term" value="C:mitochondrial inner membrane"/>
    <property type="evidence" value="ECO:0007669"/>
    <property type="project" value="UniProtKB-ARBA"/>
</dbReference>
<dbReference type="GO" id="GO:0006412">
    <property type="term" value="P:translation"/>
    <property type="evidence" value="ECO:0007669"/>
    <property type="project" value="InterPro"/>
</dbReference>
<dbReference type="GO" id="GO:0003735">
    <property type="term" value="F:structural constituent of ribosome"/>
    <property type="evidence" value="ECO:0007669"/>
    <property type="project" value="InterPro"/>
</dbReference>
<evidence type="ECO:0000256" key="3">
    <source>
        <dbReference type="ARBA" id="ARBA00022980"/>
    </source>
</evidence>
<dbReference type="GO" id="GO:0005840">
    <property type="term" value="C:ribosome"/>
    <property type="evidence" value="ECO:0007669"/>
    <property type="project" value="UniProtKB-KW"/>
</dbReference>
<keyword evidence="5" id="KW-0687">Ribonucleoprotein</keyword>
<gene>
    <name evidence="8" type="ORF">L798_00598</name>
</gene>
<evidence type="ECO:0000256" key="2">
    <source>
        <dbReference type="ARBA" id="ARBA00007116"/>
    </source>
</evidence>
<dbReference type="EMBL" id="KK853217">
    <property type="protein sequence ID" value="KDR09758.1"/>
    <property type="molecule type" value="Genomic_DNA"/>
</dbReference>
<evidence type="ECO:0000256" key="7">
    <source>
        <dbReference type="ARBA" id="ARBA00082661"/>
    </source>
</evidence>
<dbReference type="Gene3D" id="3.30.420.80">
    <property type="entry name" value="Ribosomal protein S11"/>
    <property type="match status" value="1"/>
</dbReference>
<evidence type="ECO:0000256" key="1">
    <source>
        <dbReference type="ARBA" id="ARBA00004173"/>
    </source>
</evidence>